<organism evidence="2 3">
    <name type="scientific">Branchiostoma belcheri</name>
    <name type="common">Amphioxus</name>
    <dbReference type="NCBI Taxonomy" id="7741"/>
    <lineage>
        <taxon>Eukaryota</taxon>
        <taxon>Metazoa</taxon>
        <taxon>Chordata</taxon>
        <taxon>Cephalochordata</taxon>
        <taxon>Leptocardii</taxon>
        <taxon>Amphioxiformes</taxon>
        <taxon>Branchiostomatidae</taxon>
        <taxon>Branchiostoma</taxon>
    </lineage>
</organism>
<evidence type="ECO:0000256" key="1">
    <source>
        <dbReference type="SAM" id="SignalP"/>
    </source>
</evidence>
<dbReference type="KEGG" id="bbel:109482223"/>
<keyword evidence="2" id="KW-1185">Reference proteome</keyword>
<dbReference type="Gene3D" id="3.50.4.10">
    <property type="entry name" value="Hepatocyte Growth Factor"/>
    <property type="match status" value="1"/>
</dbReference>
<protein>
    <submittedName>
        <fullName evidence="3">Uncharacterized protein LOC109482223</fullName>
    </submittedName>
</protein>
<feature type="signal peptide" evidence="1">
    <location>
        <begin position="1"/>
        <end position="17"/>
    </location>
</feature>
<dbReference type="Proteomes" id="UP000515135">
    <property type="component" value="Unplaced"/>
</dbReference>
<dbReference type="RefSeq" id="XP_019640474.1">
    <property type="nucleotide sequence ID" value="XM_019784915.1"/>
</dbReference>
<gene>
    <name evidence="3" type="primary">LOC109482223</name>
</gene>
<sequence>MWWFFIILVQIVSLGHCLREERTSVPSSNPAFGYIRKKDQACTGGLFNISDHGHTSLATCAHLCTASGSCGAFVHVPGDSDNSCRLKRSCPTPANLTGADLYFKRPHPWPYSDDEVCNVTADDRTEEVFT</sequence>
<keyword evidence="1" id="KW-0732">Signal</keyword>
<dbReference type="OrthoDB" id="10458483at2759"/>
<reference evidence="3" key="1">
    <citation type="submission" date="2025-08" db="UniProtKB">
        <authorList>
            <consortium name="RefSeq"/>
        </authorList>
    </citation>
    <scope>IDENTIFICATION</scope>
    <source>
        <tissue evidence="3">Gonad</tissue>
    </source>
</reference>
<accession>A0A6P5A298</accession>
<name>A0A6P5A298_BRABE</name>
<feature type="chain" id="PRO_5028279226" evidence="1">
    <location>
        <begin position="18"/>
        <end position="130"/>
    </location>
</feature>
<dbReference type="AlphaFoldDB" id="A0A6P5A298"/>
<dbReference type="GeneID" id="109482223"/>
<evidence type="ECO:0000313" key="2">
    <source>
        <dbReference type="Proteomes" id="UP000515135"/>
    </source>
</evidence>
<proteinExistence type="predicted"/>
<evidence type="ECO:0000313" key="3">
    <source>
        <dbReference type="RefSeq" id="XP_019640474.1"/>
    </source>
</evidence>